<dbReference type="EMBL" id="JAVHJV010000013">
    <property type="protein sequence ID" value="KAK5938491.1"/>
    <property type="molecule type" value="Genomic_DNA"/>
</dbReference>
<dbReference type="Proteomes" id="UP001334248">
    <property type="component" value="Unassembled WGS sequence"/>
</dbReference>
<dbReference type="RefSeq" id="XP_064726581.1">
    <property type="nucleotide sequence ID" value="XM_064877856.1"/>
</dbReference>
<gene>
    <name evidence="1" type="ORF">PMZ80_009462</name>
</gene>
<sequence>MLRRIADQGSYFNEKTPCEAERAYQDDTSLSSQFLRTCQQVHDEAAAVLYDENEVDLRCESDTSGSWIPYDGLWCSVLDTEMLMPNALHSLPDLDYDILKHAEDVPSIWPMGDSRFVQVLQARHNGQIAQGKSFTQTYPTLRRFKKMYLSISASRAEEVVVACRLLRDLLFHKSVTIDIPYSGICDPRVFGCRFLRCCGIRFSSSTKLCSQCIRTLGASITSWEPPKDTVKKWRRFLNLAHSLELKEGNEDYEFVGVFREEILDLETAAFSYDVMEYEALEKRLMRKMTEWKDEWTEGLIAMARERQAAMEKMIEEHASGV</sequence>
<evidence type="ECO:0000313" key="1">
    <source>
        <dbReference type="EMBL" id="KAK5938491.1"/>
    </source>
</evidence>
<organism evidence="1 2">
    <name type="scientific">Knufia obscura</name>
    <dbReference type="NCBI Taxonomy" id="1635080"/>
    <lineage>
        <taxon>Eukaryota</taxon>
        <taxon>Fungi</taxon>
        <taxon>Dikarya</taxon>
        <taxon>Ascomycota</taxon>
        <taxon>Pezizomycotina</taxon>
        <taxon>Eurotiomycetes</taxon>
        <taxon>Chaetothyriomycetidae</taxon>
        <taxon>Chaetothyriales</taxon>
        <taxon>Trichomeriaceae</taxon>
        <taxon>Knufia</taxon>
    </lineage>
</organism>
<accession>A0ABR0RCX7</accession>
<dbReference type="GeneID" id="90002911"/>
<name>A0ABR0RCX7_9EURO</name>
<proteinExistence type="predicted"/>
<comment type="caution">
    <text evidence="1">The sequence shown here is derived from an EMBL/GenBank/DDBJ whole genome shotgun (WGS) entry which is preliminary data.</text>
</comment>
<keyword evidence="2" id="KW-1185">Reference proteome</keyword>
<reference evidence="1 2" key="1">
    <citation type="journal article" date="2023" name="Res Sq">
        <title>Genomic and morphological characterization of Knufia obscura isolated from the Mars 2020 spacecraft assembly facility.</title>
        <authorList>
            <person name="Chander A.M."/>
            <person name="Teixeira M.M."/>
            <person name="Singh N.K."/>
            <person name="Williams M.P."/>
            <person name="Parker C.W."/>
            <person name="Leo P."/>
            <person name="Stajich J.E."/>
            <person name="Torok T."/>
            <person name="Tighe S."/>
            <person name="Mason C.E."/>
            <person name="Venkateswaran K."/>
        </authorList>
    </citation>
    <scope>NUCLEOTIDE SEQUENCE [LARGE SCALE GENOMIC DNA]</scope>
    <source>
        <strain evidence="1 2">CCFEE 5817</strain>
    </source>
</reference>
<protein>
    <submittedName>
        <fullName evidence="1">Uncharacterized protein</fullName>
    </submittedName>
</protein>
<evidence type="ECO:0000313" key="2">
    <source>
        <dbReference type="Proteomes" id="UP001334248"/>
    </source>
</evidence>